<evidence type="ECO:0000256" key="6">
    <source>
        <dbReference type="ARBA" id="ARBA00023180"/>
    </source>
</evidence>
<feature type="compositionally biased region" description="Polar residues" evidence="7">
    <location>
        <begin position="27"/>
        <end position="40"/>
    </location>
</feature>
<evidence type="ECO:0000313" key="9">
    <source>
        <dbReference type="EMBL" id="KAK8925939.1"/>
    </source>
</evidence>
<dbReference type="PANTHER" id="PTHR11005">
    <property type="entry name" value="LYSOSOMAL ACID LIPASE-RELATED"/>
    <property type="match status" value="1"/>
</dbReference>
<dbReference type="InterPro" id="IPR006693">
    <property type="entry name" value="AB_hydrolase_lipase"/>
</dbReference>
<proteinExistence type="inferred from homology"/>
<dbReference type="GO" id="GO:0016787">
    <property type="term" value="F:hydrolase activity"/>
    <property type="evidence" value="ECO:0007669"/>
    <property type="project" value="UniProtKB-KW"/>
</dbReference>
<dbReference type="InterPro" id="IPR029058">
    <property type="entry name" value="AB_hydrolase_fold"/>
</dbReference>
<comment type="similarity">
    <text evidence="1">Belongs to the AB hydrolase superfamily. Lipase family.</text>
</comment>
<feature type="region of interest" description="Disordered" evidence="7">
    <location>
        <begin position="1"/>
        <end position="86"/>
    </location>
</feature>
<dbReference type="Proteomes" id="UP001418222">
    <property type="component" value="Unassembled WGS sequence"/>
</dbReference>
<organism evidence="9 10">
    <name type="scientific">Platanthera zijinensis</name>
    <dbReference type="NCBI Taxonomy" id="2320716"/>
    <lineage>
        <taxon>Eukaryota</taxon>
        <taxon>Viridiplantae</taxon>
        <taxon>Streptophyta</taxon>
        <taxon>Embryophyta</taxon>
        <taxon>Tracheophyta</taxon>
        <taxon>Spermatophyta</taxon>
        <taxon>Magnoliopsida</taxon>
        <taxon>Liliopsida</taxon>
        <taxon>Asparagales</taxon>
        <taxon>Orchidaceae</taxon>
        <taxon>Orchidoideae</taxon>
        <taxon>Orchideae</taxon>
        <taxon>Orchidinae</taxon>
        <taxon>Platanthera</taxon>
    </lineage>
</organism>
<keyword evidence="4" id="KW-0442">Lipid degradation</keyword>
<evidence type="ECO:0000256" key="5">
    <source>
        <dbReference type="ARBA" id="ARBA00023098"/>
    </source>
</evidence>
<reference evidence="9 10" key="1">
    <citation type="journal article" date="2022" name="Nat. Plants">
        <title>Genomes of leafy and leafless Platanthera orchids illuminate the evolution of mycoheterotrophy.</title>
        <authorList>
            <person name="Li M.H."/>
            <person name="Liu K.W."/>
            <person name="Li Z."/>
            <person name="Lu H.C."/>
            <person name="Ye Q.L."/>
            <person name="Zhang D."/>
            <person name="Wang J.Y."/>
            <person name="Li Y.F."/>
            <person name="Zhong Z.M."/>
            <person name="Liu X."/>
            <person name="Yu X."/>
            <person name="Liu D.K."/>
            <person name="Tu X.D."/>
            <person name="Liu B."/>
            <person name="Hao Y."/>
            <person name="Liao X.Y."/>
            <person name="Jiang Y.T."/>
            <person name="Sun W.H."/>
            <person name="Chen J."/>
            <person name="Chen Y.Q."/>
            <person name="Ai Y."/>
            <person name="Zhai J.W."/>
            <person name="Wu S.S."/>
            <person name="Zhou Z."/>
            <person name="Hsiao Y.Y."/>
            <person name="Wu W.L."/>
            <person name="Chen Y.Y."/>
            <person name="Lin Y.F."/>
            <person name="Hsu J.L."/>
            <person name="Li C.Y."/>
            <person name="Wang Z.W."/>
            <person name="Zhao X."/>
            <person name="Zhong W.Y."/>
            <person name="Ma X.K."/>
            <person name="Ma L."/>
            <person name="Huang J."/>
            <person name="Chen G.Z."/>
            <person name="Huang M.Z."/>
            <person name="Huang L."/>
            <person name="Peng D.H."/>
            <person name="Luo Y.B."/>
            <person name="Zou S.Q."/>
            <person name="Chen S.P."/>
            <person name="Lan S."/>
            <person name="Tsai W.C."/>
            <person name="Van de Peer Y."/>
            <person name="Liu Z.J."/>
        </authorList>
    </citation>
    <scope>NUCLEOTIDE SEQUENCE [LARGE SCALE GENOMIC DNA]</scope>
    <source>
        <strain evidence="9">Lor287</strain>
    </source>
</reference>
<feature type="compositionally biased region" description="Basic and acidic residues" evidence="7">
    <location>
        <begin position="44"/>
        <end position="62"/>
    </location>
</feature>
<keyword evidence="2" id="KW-0732">Signal</keyword>
<evidence type="ECO:0000256" key="1">
    <source>
        <dbReference type="ARBA" id="ARBA00010701"/>
    </source>
</evidence>
<gene>
    <name evidence="9" type="primary">LIP2</name>
    <name evidence="9" type="ORF">KSP39_PZI018263</name>
</gene>
<dbReference type="FunFam" id="3.40.50.1820:FF:000057">
    <property type="entry name" value="Lipase"/>
    <property type="match status" value="1"/>
</dbReference>
<comment type="caution">
    <text evidence="9">The sequence shown here is derived from an EMBL/GenBank/DDBJ whole genome shotgun (WGS) entry which is preliminary data.</text>
</comment>
<evidence type="ECO:0000256" key="2">
    <source>
        <dbReference type="ARBA" id="ARBA00022729"/>
    </source>
</evidence>
<keyword evidence="3" id="KW-0378">Hydrolase</keyword>
<keyword evidence="10" id="KW-1185">Reference proteome</keyword>
<dbReference type="GO" id="GO:0016042">
    <property type="term" value="P:lipid catabolic process"/>
    <property type="evidence" value="ECO:0007669"/>
    <property type="project" value="UniProtKB-KW"/>
</dbReference>
<sequence length="408" mass="44972">MYNPGSREWSTGVEPAGSDQLGPSMPSPSSAIVEPSSTMAERSPACRDRARLECERSEGRRDDEEDGEEEGMGPQMMADGDGNRDDKLIHVTTKDGYILSLQRLPAGGRRGSSSGGNKGPVLLQHGLFVDGFTWLVNSPSESLGYILADNGYDVWIANSRGTIYSLGHTSLSSDDPAYWDWSWDELAAYDLPAVVGYAYQQSGHRKLHYVGHSLGTLIALASFSEQKLINMIRSAALLSPIAYVNHIPSLFLQGAARIYLLEELYWLGIARLNPSGTEVKKLVERICKDTGFDCYDLLTVFTAMRRGVISKYDYDNLVKNLAHYGRPTPPVYDMASIPNDFPVFLGYGKDDVLSDVGDVTQLLGVLHGHDGNDLTVHLVESYAHADFIMAVNANKLVYDPLMDFFSFH</sequence>
<dbReference type="AlphaFoldDB" id="A0AAP0B2X9"/>
<dbReference type="Gene3D" id="3.40.50.1820">
    <property type="entry name" value="alpha/beta hydrolase"/>
    <property type="match status" value="2"/>
</dbReference>
<feature type="domain" description="Partial AB-hydrolase lipase" evidence="8">
    <location>
        <begin position="90"/>
        <end position="137"/>
    </location>
</feature>
<accession>A0AAP0B2X9</accession>
<dbReference type="Pfam" id="PF04083">
    <property type="entry name" value="Abhydro_lipase"/>
    <property type="match status" value="1"/>
</dbReference>
<keyword evidence="5" id="KW-0443">Lipid metabolism</keyword>
<evidence type="ECO:0000313" key="10">
    <source>
        <dbReference type="Proteomes" id="UP001418222"/>
    </source>
</evidence>
<evidence type="ECO:0000256" key="3">
    <source>
        <dbReference type="ARBA" id="ARBA00022801"/>
    </source>
</evidence>
<dbReference type="SUPFAM" id="SSF53474">
    <property type="entry name" value="alpha/beta-Hydrolases"/>
    <property type="match status" value="1"/>
</dbReference>
<evidence type="ECO:0000259" key="8">
    <source>
        <dbReference type="Pfam" id="PF04083"/>
    </source>
</evidence>
<keyword evidence="6" id="KW-0325">Glycoprotein</keyword>
<dbReference type="EMBL" id="JBBWWQ010000016">
    <property type="protein sequence ID" value="KAK8925939.1"/>
    <property type="molecule type" value="Genomic_DNA"/>
</dbReference>
<protein>
    <submittedName>
        <fullName evidence="9">Triacylglycerol lipase 2</fullName>
    </submittedName>
</protein>
<evidence type="ECO:0000256" key="4">
    <source>
        <dbReference type="ARBA" id="ARBA00022963"/>
    </source>
</evidence>
<evidence type="ECO:0000256" key="7">
    <source>
        <dbReference type="SAM" id="MobiDB-lite"/>
    </source>
</evidence>
<name>A0AAP0B2X9_9ASPA</name>